<dbReference type="EMBL" id="JARYMX010000002">
    <property type="protein sequence ID" value="KAJ9561919.1"/>
    <property type="molecule type" value="Genomic_DNA"/>
</dbReference>
<dbReference type="InterPro" id="IPR019557">
    <property type="entry name" value="AminoTfrase-like_pln_mobile"/>
</dbReference>
<accession>A0AA38WSD7</accession>
<evidence type="ECO:0000313" key="3">
    <source>
        <dbReference type="EMBL" id="KAJ9561919.1"/>
    </source>
</evidence>
<dbReference type="InterPro" id="IPR044824">
    <property type="entry name" value="MAIN-like"/>
</dbReference>
<feature type="region of interest" description="Disordered" evidence="1">
    <location>
        <begin position="449"/>
        <end position="533"/>
    </location>
</feature>
<dbReference type="PANTHER" id="PTHR46033:SF8">
    <property type="entry name" value="PROTEIN MAINTENANCE OF MERISTEMS-LIKE"/>
    <property type="match status" value="1"/>
</dbReference>
<name>A0AA38WSD7_9ASTR</name>
<sequence length="533" mass="60621">MENMRIRPGPLNNELLFLETSHRAYKMFYGEGNAEEVLDVRRGDQGLWRKIKVNDIPNPVMNYIRRAGFEGMINCGFKPLDHALITELVERWRPETHTFHLPIGEVTVTLQDVQLIWGLRIDGVVVTGRERKWSDTDKIGTCYRLLGIETEPGHFRGAQLKMPFLRTALDTPFSDNPTNEQCMQRARVYILLLLGGSIFPDTSYNSVHLNLLLLLEDFDRCGGLSWGSAALACLYRNVCKAACKEKIIAGPMMLLQLWAWSKIRATAPKYECQNPGTPYGVRWNNSLHFDSVPKHAVSGLHSLTRRGATSKDWVAKLAPQINHWRNRTQHYVNGQITMKPTTENGYMNWYLQRTVIHIVQPMPNNENAYRYQNYGGTVELLMEGLGQAHEGLSQVNENHPDYQHLHGLYETTGHYLGFTYGENRLQGYGPHVIPVGDFAPVNANLVERVRRQPRVQRRRHEDEAGPSNQDERAPSHHDDEAGPSYQGERAPSHHDDEAGPSSMQLTPGLFNDGPPEPSGQYEYMSPIPHLNPF</sequence>
<evidence type="ECO:0000256" key="1">
    <source>
        <dbReference type="SAM" id="MobiDB-lite"/>
    </source>
</evidence>
<feature type="compositionally biased region" description="Basic and acidic residues" evidence="1">
    <location>
        <begin position="459"/>
        <end position="480"/>
    </location>
</feature>
<keyword evidence="4" id="KW-1185">Reference proteome</keyword>
<proteinExistence type="predicted"/>
<dbReference type="Proteomes" id="UP001172457">
    <property type="component" value="Chromosome 2"/>
</dbReference>
<evidence type="ECO:0000313" key="4">
    <source>
        <dbReference type="Proteomes" id="UP001172457"/>
    </source>
</evidence>
<dbReference type="Pfam" id="PF10536">
    <property type="entry name" value="PMD"/>
    <property type="match status" value="1"/>
</dbReference>
<comment type="caution">
    <text evidence="3">The sequence shown here is derived from an EMBL/GenBank/DDBJ whole genome shotgun (WGS) entry which is preliminary data.</text>
</comment>
<reference evidence="3" key="1">
    <citation type="submission" date="2023-03" db="EMBL/GenBank/DDBJ databases">
        <title>Chromosome-scale reference genome and RAD-based genetic map of yellow starthistle (Centaurea solstitialis) reveal putative structural variation and QTLs associated with invader traits.</title>
        <authorList>
            <person name="Reatini B."/>
            <person name="Cang F.A."/>
            <person name="Jiang Q."/>
            <person name="Mckibben M.T.W."/>
            <person name="Barker M.S."/>
            <person name="Rieseberg L.H."/>
            <person name="Dlugosch K.M."/>
        </authorList>
    </citation>
    <scope>NUCLEOTIDE SEQUENCE</scope>
    <source>
        <strain evidence="3">CAN-66</strain>
        <tissue evidence="3">Leaf</tissue>
    </source>
</reference>
<dbReference type="GO" id="GO:0010073">
    <property type="term" value="P:meristem maintenance"/>
    <property type="evidence" value="ECO:0007669"/>
    <property type="project" value="InterPro"/>
</dbReference>
<gene>
    <name evidence="3" type="ORF">OSB04_007079</name>
</gene>
<dbReference type="AlphaFoldDB" id="A0AA38WSD7"/>
<dbReference type="PANTHER" id="PTHR46033">
    <property type="entry name" value="PROTEIN MAIN-LIKE 2"/>
    <property type="match status" value="1"/>
</dbReference>
<organism evidence="3 4">
    <name type="scientific">Centaurea solstitialis</name>
    <name type="common">yellow star-thistle</name>
    <dbReference type="NCBI Taxonomy" id="347529"/>
    <lineage>
        <taxon>Eukaryota</taxon>
        <taxon>Viridiplantae</taxon>
        <taxon>Streptophyta</taxon>
        <taxon>Embryophyta</taxon>
        <taxon>Tracheophyta</taxon>
        <taxon>Spermatophyta</taxon>
        <taxon>Magnoliopsida</taxon>
        <taxon>eudicotyledons</taxon>
        <taxon>Gunneridae</taxon>
        <taxon>Pentapetalae</taxon>
        <taxon>asterids</taxon>
        <taxon>campanulids</taxon>
        <taxon>Asterales</taxon>
        <taxon>Asteraceae</taxon>
        <taxon>Carduoideae</taxon>
        <taxon>Cardueae</taxon>
        <taxon>Centaureinae</taxon>
        <taxon>Centaurea</taxon>
    </lineage>
</organism>
<protein>
    <recommendedName>
        <fullName evidence="2">Aminotransferase-like plant mobile domain-containing protein</fullName>
    </recommendedName>
</protein>
<feature type="domain" description="Aminotransferase-like plant mobile" evidence="2">
    <location>
        <begin position="68"/>
        <end position="286"/>
    </location>
</feature>
<evidence type="ECO:0000259" key="2">
    <source>
        <dbReference type="Pfam" id="PF10536"/>
    </source>
</evidence>